<keyword evidence="8 12" id="KW-0464">Manganese</keyword>
<dbReference type="GO" id="GO:0000050">
    <property type="term" value="P:urea cycle"/>
    <property type="evidence" value="ECO:0007669"/>
    <property type="project" value="UniProtKB-UniPathway"/>
</dbReference>
<evidence type="ECO:0000256" key="2">
    <source>
        <dbReference type="ARBA" id="ARBA00011233"/>
    </source>
</evidence>
<dbReference type="EC" id="3.5.3.1" evidence="3 12"/>
<evidence type="ECO:0000313" key="13">
    <source>
        <dbReference type="EMBL" id="PYI01567.1"/>
    </source>
</evidence>
<evidence type="ECO:0000256" key="1">
    <source>
        <dbReference type="ARBA" id="ARBA00005098"/>
    </source>
</evidence>
<protein>
    <recommendedName>
        <fullName evidence="4 12">Arginase</fullName>
        <ecNumber evidence="3 12">3.5.3.1</ecNumber>
    </recommendedName>
</protein>
<evidence type="ECO:0000256" key="9">
    <source>
        <dbReference type="ARBA" id="ARBA00047391"/>
    </source>
</evidence>
<dbReference type="InterPro" id="IPR014033">
    <property type="entry name" value="Arginase"/>
</dbReference>
<dbReference type="InterPro" id="IPR020855">
    <property type="entry name" value="Ureohydrolase_Mn_BS"/>
</dbReference>
<dbReference type="InterPro" id="IPR006035">
    <property type="entry name" value="Ureohydrolase"/>
</dbReference>
<evidence type="ECO:0000256" key="11">
    <source>
        <dbReference type="RuleBase" id="RU003684"/>
    </source>
</evidence>
<dbReference type="AlphaFoldDB" id="A0A319DUY6"/>
<comment type="subunit">
    <text evidence="2">Homotrimer.</text>
</comment>
<evidence type="ECO:0000256" key="8">
    <source>
        <dbReference type="ARBA" id="ARBA00023211"/>
    </source>
</evidence>
<keyword evidence="5 12" id="KW-0056">Arginine metabolism</keyword>
<dbReference type="GO" id="GO:0005829">
    <property type="term" value="C:cytosol"/>
    <property type="evidence" value="ECO:0007669"/>
    <property type="project" value="TreeGrafter"/>
</dbReference>
<evidence type="ECO:0000256" key="7">
    <source>
        <dbReference type="ARBA" id="ARBA00022801"/>
    </source>
</evidence>
<keyword evidence="6 12" id="KW-0479">Metal-binding</keyword>
<reference evidence="13 14" key="1">
    <citation type="submission" date="2018-02" db="EMBL/GenBank/DDBJ databases">
        <title>The genomes of Aspergillus section Nigri reveals drivers in fungal speciation.</title>
        <authorList>
            <consortium name="DOE Joint Genome Institute"/>
            <person name="Vesth T.C."/>
            <person name="Nybo J."/>
            <person name="Theobald S."/>
            <person name="Brandl J."/>
            <person name="Frisvad J.C."/>
            <person name="Nielsen K.F."/>
            <person name="Lyhne E.K."/>
            <person name="Kogle M.E."/>
            <person name="Kuo A."/>
            <person name="Riley R."/>
            <person name="Clum A."/>
            <person name="Nolan M."/>
            <person name="Lipzen A."/>
            <person name="Salamov A."/>
            <person name="Henrissat B."/>
            <person name="Wiebenga A."/>
            <person name="De vries R.P."/>
            <person name="Grigoriev I.V."/>
            <person name="Mortensen U.H."/>
            <person name="Andersen M.R."/>
            <person name="Baker S.E."/>
        </authorList>
    </citation>
    <scope>NUCLEOTIDE SEQUENCE [LARGE SCALE GENOMIC DNA]</scope>
    <source>
        <strain evidence="13 14">CBS 121057</strain>
    </source>
</reference>
<evidence type="ECO:0000256" key="4">
    <source>
        <dbReference type="ARBA" id="ARBA00018123"/>
    </source>
</evidence>
<evidence type="ECO:0000256" key="3">
    <source>
        <dbReference type="ARBA" id="ARBA00012168"/>
    </source>
</evidence>
<dbReference type="PANTHER" id="PTHR43782:SF3">
    <property type="entry name" value="ARGINASE"/>
    <property type="match status" value="1"/>
</dbReference>
<dbReference type="PROSITE" id="PS51409">
    <property type="entry name" value="ARGINASE_2"/>
    <property type="match status" value="1"/>
</dbReference>
<dbReference type="STRING" id="1448318.A0A319DUY6"/>
<keyword evidence="7 11" id="KW-0378">Hydrolase</keyword>
<keyword evidence="14" id="KW-1185">Reference proteome</keyword>
<dbReference type="VEuPathDB" id="FungiDB:BO78DRAFT_455786"/>
<dbReference type="GO" id="GO:0006525">
    <property type="term" value="P:arginine metabolic process"/>
    <property type="evidence" value="ECO:0007669"/>
    <property type="project" value="UniProtKB-KW"/>
</dbReference>
<proteinExistence type="inferred from homology"/>
<comment type="cofactor">
    <cofactor evidence="12">
        <name>Mn(2+)</name>
        <dbReference type="ChEBI" id="CHEBI:29035"/>
    </cofactor>
    <text evidence="12">Binds 2 manganese ions per subunit.</text>
</comment>
<gene>
    <name evidence="13" type="ORF">BO78DRAFT_455786</name>
</gene>
<dbReference type="GO" id="GO:0004053">
    <property type="term" value="F:arginase activity"/>
    <property type="evidence" value="ECO:0007669"/>
    <property type="project" value="UniProtKB-EC"/>
</dbReference>
<dbReference type="NCBIfam" id="TIGR01229">
    <property type="entry name" value="rocF_arginase"/>
    <property type="match status" value="1"/>
</dbReference>
<dbReference type="PANTHER" id="PTHR43782">
    <property type="entry name" value="ARGINASE"/>
    <property type="match status" value="1"/>
</dbReference>
<evidence type="ECO:0000256" key="10">
    <source>
        <dbReference type="PROSITE-ProRule" id="PRU00742"/>
    </source>
</evidence>
<dbReference type="PROSITE" id="PS01053">
    <property type="entry name" value="ARGINASE_1"/>
    <property type="match status" value="1"/>
</dbReference>
<evidence type="ECO:0000313" key="14">
    <source>
        <dbReference type="Proteomes" id="UP000248423"/>
    </source>
</evidence>
<evidence type="ECO:0000256" key="6">
    <source>
        <dbReference type="ARBA" id="ARBA00022723"/>
    </source>
</evidence>
<dbReference type="OrthoDB" id="4489634at2759"/>
<name>A0A319DUY6_ASPSB</name>
<dbReference type="EMBL" id="KZ826412">
    <property type="protein sequence ID" value="PYI01567.1"/>
    <property type="molecule type" value="Genomic_DNA"/>
</dbReference>
<dbReference type="Proteomes" id="UP000248423">
    <property type="component" value="Unassembled WGS sequence"/>
</dbReference>
<organism evidence="13 14">
    <name type="scientific">Aspergillus sclerotiicarbonarius (strain CBS 121057 / IBT 28362)</name>
    <dbReference type="NCBI Taxonomy" id="1448318"/>
    <lineage>
        <taxon>Eukaryota</taxon>
        <taxon>Fungi</taxon>
        <taxon>Dikarya</taxon>
        <taxon>Ascomycota</taxon>
        <taxon>Pezizomycotina</taxon>
        <taxon>Eurotiomycetes</taxon>
        <taxon>Eurotiomycetidae</taxon>
        <taxon>Eurotiales</taxon>
        <taxon>Aspergillaceae</taxon>
        <taxon>Aspergillus</taxon>
        <taxon>Aspergillus subgen. Circumdati</taxon>
    </lineage>
</organism>
<dbReference type="GO" id="GO:0005634">
    <property type="term" value="C:nucleus"/>
    <property type="evidence" value="ECO:0007669"/>
    <property type="project" value="TreeGrafter"/>
</dbReference>
<dbReference type="CDD" id="cd09989">
    <property type="entry name" value="Arginase"/>
    <property type="match status" value="1"/>
</dbReference>
<evidence type="ECO:0000256" key="5">
    <source>
        <dbReference type="ARBA" id="ARBA00022503"/>
    </source>
</evidence>
<dbReference type="InterPro" id="IPR023696">
    <property type="entry name" value="Ureohydrolase_dom_sf"/>
</dbReference>
<accession>A0A319DUY6</accession>
<dbReference type="SUPFAM" id="SSF52768">
    <property type="entry name" value="Arginase/deacetylase"/>
    <property type="match status" value="1"/>
</dbReference>
<dbReference type="Pfam" id="PF00491">
    <property type="entry name" value="Arginase"/>
    <property type="match status" value="1"/>
</dbReference>
<dbReference type="PRINTS" id="PR00116">
    <property type="entry name" value="ARGINASE"/>
</dbReference>
<dbReference type="GO" id="GO:0030145">
    <property type="term" value="F:manganese ion binding"/>
    <property type="evidence" value="ECO:0007669"/>
    <property type="project" value="TreeGrafter"/>
</dbReference>
<comment type="pathway">
    <text evidence="1">Nitrogen metabolism; urea cycle; L-ornithine and urea from L-arginine: step 1/1.</text>
</comment>
<dbReference type="FunFam" id="3.40.800.10:FF:000012">
    <property type="entry name" value="Arginase"/>
    <property type="match status" value="1"/>
</dbReference>
<comment type="similarity">
    <text evidence="10 11">Belongs to the arginase family.</text>
</comment>
<dbReference type="UniPathway" id="UPA00158">
    <property type="reaction ID" value="UER00270"/>
</dbReference>
<sequence>MARQLSLLPKFLTNPRSLRIIGAKSSLGGPRPGPESAPDSLVKFGLLNHLHDLHYEIEYHECVPQDTPAHVVSPRGLNNAHAVSTFTHSLSKQVYNHARHGTTVLTLGGDHSIAIGSITGSAKATRERLGREMALVYVDAHADINTPETSESGNIHGMSVAFATGVANGSSTGLFDWIKQDHLVNVHRVVYIGLRDVDDEEWRIIRERGIKAFTMRDGIEKIMDMTLDYIGDVPIHLSFDIDSLDPEVAPSTVFPVHGGLSVEEGVGIARRIQETGCLVAMDLVEVNPSVEKERLDLTMQSGCSVVCSALGNLHQ</sequence>
<evidence type="ECO:0000256" key="12">
    <source>
        <dbReference type="RuleBase" id="RU361159"/>
    </source>
</evidence>
<comment type="catalytic activity">
    <reaction evidence="9 12">
        <text>L-arginine + H2O = urea + L-ornithine</text>
        <dbReference type="Rhea" id="RHEA:20569"/>
        <dbReference type="ChEBI" id="CHEBI:15377"/>
        <dbReference type="ChEBI" id="CHEBI:16199"/>
        <dbReference type="ChEBI" id="CHEBI:32682"/>
        <dbReference type="ChEBI" id="CHEBI:46911"/>
        <dbReference type="EC" id="3.5.3.1"/>
    </reaction>
</comment>
<dbReference type="Gene3D" id="3.40.800.10">
    <property type="entry name" value="Ureohydrolase domain"/>
    <property type="match status" value="1"/>
</dbReference>